<organism evidence="4 5">
    <name type="scientific">Flavimaricola marinus</name>
    <dbReference type="NCBI Taxonomy" id="1819565"/>
    <lineage>
        <taxon>Bacteria</taxon>
        <taxon>Pseudomonadati</taxon>
        <taxon>Pseudomonadota</taxon>
        <taxon>Alphaproteobacteria</taxon>
        <taxon>Rhodobacterales</taxon>
        <taxon>Paracoccaceae</taxon>
        <taxon>Flavimaricola</taxon>
    </lineage>
</organism>
<dbReference type="AlphaFoldDB" id="A0A238LAD0"/>
<dbReference type="GO" id="GO:0019867">
    <property type="term" value="C:outer membrane"/>
    <property type="evidence" value="ECO:0007669"/>
    <property type="project" value="InterPro"/>
</dbReference>
<gene>
    <name evidence="4" type="primary">tamA</name>
    <name evidence="4" type="ORF">LOM8899_00766</name>
</gene>
<evidence type="ECO:0000313" key="5">
    <source>
        <dbReference type="Proteomes" id="UP000201613"/>
    </source>
</evidence>
<evidence type="ECO:0000259" key="3">
    <source>
        <dbReference type="PROSITE" id="PS51779"/>
    </source>
</evidence>
<dbReference type="InterPro" id="IPR034746">
    <property type="entry name" value="POTRA"/>
</dbReference>
<sequence>MTCAVAAGSASAQQATLVLPPEREGLRDTLTEASLTLALGGEEPGSAQDYVAAARADYRRLLTGLYAEGFYSGTISITVDGREASGLAPLDAPNTVNSVVITVNPGPRFNFGTASISPTTPSTELPEGFATGRVARTPVIREAVNAAVNAWQEDGHAKATPAGQQITAIHPEERLDVTVQIAPGPRLSFGELTIEGNEDVRTARIREIAGLPVGEVYSPAELERSANRLRRTGTFQSVAYVESDSIGPNDTLPFTLQVVEQIPRRIGAGAELSSSEGLTVSAYWLHRNLLGGAERFRIDAEISDINTTDDGFGDNGTDYSVLLSFGRPSTFRSNADLSVTAEISRDDEPDYLLDSAEIEASLIKYVRDDLTYQMGLGLLTAREETSFRERSYTLLTLPLQGTLERRNDPLDATSGYFLDLELTPFLTITGGENGARLYADGRIYQSFGEDDRLTLAARGQFGSVVGADILQAPADYLFYAGGGGTVRGQAFQALAIDSVADFGTGPTDVRTGGASFLGGQFEARVKITDQIGAVGFYDIAVVGAEAFPMDGDDWIAGAGIGLRYDTGIGPIRLDLATPTTGDSAGERLEVYIGIGQSF</sequence>
<dbReference type="InterPro" id="IPR000184">
    <property type="entry name" value="Bac_surfAg_D15"/>
</dbReference>
<keyword evidence="2" id="KW-0472">Membrane</keyword>
<comment type="subcellular location">
    <subcellularLocation>
        <location evidence="1">Membrane</location>
    </subcellularLocation>
</comment>
<feature type="domain" description="POTRA" evidence="3">
    <location>
        <begin position="187"/>
        <end position="261"/>
    </location>
</feature>
<evidence type="ECO:0000313" key="4">
    <source>
        <dbReference type="EMBL" id="SMY06639.1"/>
    </source>
</evidence>
<reference evidence="4 5" key="1">
    <citation type="submission" date="2017-05" db="EMBL/GenBank/DDBJ databases">
        <authorList>
            <person name="Song R."/>
            <person name="Chenine A.L."/>
            <person name="Ruprecht R.M."/>
        </authorList>
    </citation>
    <scope>NUCLEOTIDE SEQUENCE [LARGE SCALE GENOMIC DNA]</scope>
    <source>
        <strain evidence="4 5">CECT 8899</strain>
    </source>
</reference>
<protein>
    <submittedName>
        <fullName evidence="4">Translocation and assembly module TamA</fullName>
    </submittedName>
</protein>
<dbReference type="InterPro" id="IPR010827">
    <property type="entry name" value="BamA/TamA_POTRA"/>
</dbReference>
<dbReference type="Pfam" id="PF01103">
    <property type="entry name" value="Omp85"/>
    <property type="match status" value="1"/>
</dbReference>
<dbReference type="Gene3D" id="2.40.160.50">
    <property type="entry name" value="membrane protein fhac: a member of the omp85/tpsb transporter family"/>
    <property type="match status" value="1"/>
</dbReference>
<dbReference type="Gene3D" id="3.10.20.310">
    <property type="entry name" value="membrane protein fhac"/>
    <property type="match status" value="1"/>
</dbReference>
<proteinExistence type="predicted"/>
<evidence type="ECO:0000256" key="2">
    <source>
        <dbReference type="ARBA" id="ARBA00023136"/>
    </source>
</evidence>
<dbReference type="EMBL" id="FXZK01000001">
    <property type="protein sequence ID" value="SMY06639.1"/>
    <property type="molecule type" value="Genomic_DNA"/>
</dbReference>
<dbReference type="OrthoDB" id="9769707at2"/>
<evidence type="ECO:0000256" key="1">
    <source>
        <dbReference type="ARBA" id="ARBA00004370"/>
    </source>
</evidence>
<dbReference type="PROSITE" id="PS51779">
    <property type="entry name" value="POTRA"/>
    <property type="match status" value="1"/>
</dbReference>
<dbReference type="Proteomes" id="UP000201613">
    <property type="component" value="Unassembled WGS sequence"/>
</dbReference>
<dbReference type="Pfam" id="PF07244">
    <property type="entry name" value="POTRA"/>
    <property type="match status" value="1"/>
</dbReference>
<name>A0A238LAD0_9RHOB</name>
<accession>A0A238LAD0</accession>
<keyword evidence="5" id="KW-1185">Reference proteome</keyword>